<dbReference type="Proteomes" id="UP001634394">
    <property type="component" value="Unassembled WGS sequence"/>
</dbReference>
<evidence type="ECO:0000259" key="3">
    <source>
        <dbReference type="Pfam" id="PF00135"/>
    </source>
</evidence>
<name>A0ABD3UFH7_SINWO</name>
<dbReference type="AlphaFoldDB" id="A0ABD3UFH7"/>
<sequence>MMYMSFLLILIFVCLISQAHYINVSTPVGTITGYVDLVNFNGASKNVTKFIGISYAEAPVGQQRFSKPVLKRSLLSPYNATYPRPQCPQDRLSGLDLDLSNVAEDCLNLNIYIPGDHASSNSRRFAVMIWIHGGGFIIGGQDMYDGSVLSAMNNVIVVTLNYRLTVFGFLSTGDNELSGNYGLWDQHTAFRWVHENIAAFGGDPERVTMFGESAGGSSVSYQALYPGNSGLVKRGIAQSGSTDNIRVGIDESQHNFEGYSKAVGCAFPEQSRTVQCLRSKPFKELLSGLHKNKLNMPIYEFRPRVDGEFLQEYPSHIFRNQTDLSAKVMKFFSTLDFIAGICSKDGFADLTLFIDEMKLYLNRSINDGIPRTFFTERIVPFVVDYLLKENVTVFAEAIIHEYTDWLDPYDPHKVRSSVLDLLTDCVFLVPAVKTLNIHSAYNTDSNTFMYQFSELQFFYQNYSWMEGAAHGMELPYVFGFPESMKIPFAYESVPAKDIRLSKLMMNLWTNFAKSGNPSSPIAFNNLNPVSWPKYGKSHTYLDLSTNMISPVKINIAPSRMSFWLEVVPEILNTFHKVTTVLPHVPAIVVG</sequence>
<keyword evidence="5" id="KW-1185">Reference proteome</keyword>
<dbReference type="InterPro" id="IPR002018">
    <property type="entry name" value="CarbesteraseB"/>
</dbReference>
<evidence type="ECO:0000256" key="2">
    <source>
        <dbReference type="SAM" id="SignalP"/>
    </source>
</evidence>
<dbReference type="EMBL" id="JBJQND010000016">
    <property type="protein sequence ID" value="KAL3848150.1"/>
    <property type="molecule type" value="Genomic_DNA"/>
</dbReference>
<feature type="chain" id="PRO_5044796414" description="Carboxylesterase type B domain-containing protein" evidence="2">
    <location>
        <begin position="20"/>
        <end position="590"/>
    </location>
</feature>
<dbReference type="InterPro" id="IPR051093">
    <property type="entry name" value="Neuroligin/BSAL"/>
</dbReference>
<organism evidence="4 5">
    <name type="scientific">Sinanodonta woodiana</name>
    <name type="common">Chinese pond mussel</name>
    <name type="synonym">Anodonta woodiana</name>
    <dbReference type="NCBI Taxonomy" id="1069815"/>
    <lineage>
        <taxon>Eukaryota</taxon>
        <taxon>Metazoa</taxon>
        <taxon>Spiralia</taxon>
        <taxon>Lophotrochozoa</taxon>
        <taxon>Mollusca</taxon>
        <taxon>Bivalvia</taxon>
        <taxon>Autobranchia</taxon>
        <taxon>Heteroconchia</taxon>
        <taxon>Palaeoheterodonta</taxon>
        <taxon>Unionida</taxon>
        <taxon>Unionoidea</taxon>
        <taxon>Unionidae</taxon>
        <taxon>Unioninae</taxon>
        <taxon>Sinanodonta</taxon>
    </lineage>
</organism>
<reference evidence="4 5" key="1">
    <citation type="submission" date="2024-11" db="EMBL/GenBank/DDBJ databases">
        <title>Chromosome-level genome assembly of the freshwater bivalve Anodonta woodiana.</title>
        <authorList>
            <person name="Chen X."/>
        </authorList>
    </citation>
    <scope>NUCLEOTIDE SEQUENCE [LARGE SCALE GENOMIC DNA]</scope>
    <source>
        <strain evidence="4">MN2024</strain>
        <tissue evidence="4">Gills</tissue>
    </source>
</reference>
<evidence type="ECO:0000313" key="4">
    <source>
        <dbReference type="EMBL" id="KAL3848150.1"/>
    </source>
</evidence>
<accession>A0ABD3UFH7</accession>
<feature type="domain" description="Carboxylesterase type B" evidence="3">
    <location>
        <begin position="24"/>
        <end position="563"/>
    </location>
</feature>
<comment type="caution">
    <text evidence="4">The sequence shown here is derived from an EMBL/GenBank/DDBJ whole genome shotgun (WGS) entry which is preliminary data.</text>
</comment>
<gene>
    <name evidence="4" type="ORF">ACJMK2_019027</name>
</gene>
<dbReference type="PANTHER" id="PTHR43903">
    <property type="entry name" value="NEUROLIGIN"/>
    <property type="match status" value="1"/>
</dbReference>
<protein>
    <recommendedName>
        <fullName evidence="3">Carboxylesterase type B domain-containing protein</fullName>
    </recommendedName>
</protein>
<evidence type="ECO:0000313" key="5">
    <source>
        <dbReference type="Proteomes" id="UP001634394"/>
    </source>
</evidence>
<evidence type="ECO:0000256" key="1">
    <source>
        <dbReference type="ARBA" id="ARBA00005964"/>
    </source>
</evidence>
<dbReference type="Pfam" id="PF00135">
    <property type="entry name" value="COesterase"/>
    <property type="match status" value="1"/>
</dbReference>
<dbReference type="Gene3D" id="3.40.50.1820">
    <property type="entry name" value="alpha/beta hydrolase"/>
    <property type="match status" value="1"/>
</dbReference>
<keyword evidence="2" id="KW-0732">Signal</keyword>
<feature type="signal peptide" evidence="2">
    <location>
        <begin position="1"/>
        <end position="19"/>
    </location>
</feature>
<dbReference type="InterPro" id="IPR029058">
    <property type="entry name" value="AB_hydrolase_fold"/>
</dbReference>
<dbReference type="SUPFAM" id="SSF53474">
    <property type="entry name" value="alpha/beta-Hydrolases"/>
    <property type="match status" value="1"/>
</dbReference>
<proteinExistence type="inferred from homology"/>
<comment type="similarity">
    <text evidence="1">Belongs to the type-B carboxylesterase/lipase family.</text>
</comment>